<feature type="region of interest" description="Disordered" evidence="1">
    <location>
        <begin position="166"/>
        <end position="206"/>
    </location>
</feature>
<protein>
    <submittedName>
        <fullName evidence="2">Uncharacterized protein</fullName>
    </submittedName>
</protein>
<accession>A0A518HX05</accession>
<dbReference type="Proteomes" id="UP000319004">
    <property type="component" value="Chromosome"/>
</dbReference>
<proteinExistence type="predicted"/>
<organism evidence="2 3">
    <name type="scientific">Stieleria neptunia</name>
    <dbReference type="NCBI Taxonomy" id="2527979"/>
    <lineage>
        <taxon>Bacteria</taxon>
        <taxon>Pseudomonadati</taxon>
        <taxon>Planctomycetota</taxon>
        <taxon>Planctomycetia</taxon>
        <taxon>Pirellulales</taxon>
        <taxon>Pirellulaceae</taxon>
        <taxon>Stieleria</taxon>
    </lineage>
</organism>
<evidence type="ECO:0000313" key="2">
    <source>
        <dbReference type="EMBL" id="QDV45277.1"/>
    </source>
</evidence>
<reference evidence="2 3" key="1">
    <citation type="submission" date="2019-03" db="EMBL/GenBank/DDBJ databases">
        <title>Deep-cultivation of Planctomycetes and their phenomic and genomic characterization uncovers novel biology.</title>
        <authorList>
            <person name="Wiegand S."/>
            <person name="Jogler M."/>
            <person name="Boedeker C."/>
            <person name="Pinto D."/>
            <person name="Vollmers J."/>
            <person name="Rivas-Marin E."/>
            <person name="Kohn T."/>
            <person name="Peeters S.H."/>
            <person name="Heuer A."/>
            <person name="Rast P."/>
            <person name="Oberbeckmann S."/>
            <person name="Bunk B."/>
            <person name="Jeske O."/>
            <person name="Meyerdierks A."/>
            <person name="Storesund J.E."/>
            <person name="Kallscheuer N."/>
            <person name="Luecker S."/>
            <person name="Lage O.M."/>
            <person name="Pohl T."/>
            <person name="Merkel B.J."/>
            <person name="Hornburger P."/>
            <person name="Mueller R.-W."/>
            <person name="Bruemmer F."/>
            <person name="Labrenz M."/>
            <person name="Spormann A.M."/>
            <person name="Op den Camp H."/>
            <person name="Overmann J."/>
            <person name="Amann R."/>
            <person name="Jetten M.S.M."/>
            <person name="Mascher T."/>
            <person name="Medema M.H."/>
            <person name="Devos D.P."/>
            <person name="Kaster A.-K."/>
            <person name="Ovreas L."/>
            <person name="Rohde M."/>
            <person name="Galperin M.Y."/>
            <person name="Jogler C."/>
        </authorList>
    </citation>
    <scope>NUCLEOTIDE SEQUENCE [LARGE SCALE GENOMIC DNA]</scope>
    <source>
        <strain evidence="2 3">Enr13</strain>
    </source>
</reference>
<gene>
    <name evidence="2" type="ORF">Enr13x_51530</name>
</gene>
<dbReference type="EMBL" id="CP037423">
    <property type="protein sequence ID" value="QDV45277.1"/>
    <property type="molecule type" value="Genomic_DNA"/>
</dbReference>
<dbReference type="KEGG" id="snep:Enr13x_51530"/>
<name>A0A518HX05_9BACT</name>
<feature type="region of interest" description="Disordered" evidence="1">
    <location>
        <begin position="1"/>
        <end position="54"/>
    </location>
</feature>
<sequence>MVDSGEQPGWLKSKASPERSGLSALDSRSRGAQKGPTRPPGLRPVGRSPTTSVNVLSSNRSLVPSQVDATAATSVVSHCCSTGQRTMDNERWTTNDGQRTMDNERWARRWGQNDQSLKLFCPHCFAVAPRMGEQSCNGTNSTNRTCRSHLSYWSYRERHFSPLRLDHPPHFRRSPRLPRPSIAHRHQAKGTEDGKRTRFGNNGGRAATCDTKTDVRKNWVEGLFSQMRYVDDKPRAALVV</sequence>
<evidence type="ECO:0000256" key="1">
    <source>
        <dbReference type="SAM" id="MobiDB-lite"/>
    </source>
</evidence>
<feature type="compositionally biased region" description="Basic residues" evidence="1">
    <location>
        <begin position="170"/>
        <end position="188"/>
    </location>
</feature>
<keyword evidence="3" id="KW-1185">Reference proteome</keyword>
<dbReference type="AlphaFoldDB" id="A0A518HX05"/>
<evidence type="ECO:0000313" key="3">
    <source>
        <dbReference type="Proteomes" id="UP000319004"/>
    </source>
</evidence>